<dbReference type="Proteomes" id="UP000019024">
    <property type="component" value="Chromosome"/>
</dbReference>
<dbReference type="PANTHER" id="PTHR43434">
    <property type="entry name" value="PHOSPHOGLYCOLATE PHOSPHATASE"/>
    <property type="match status" value="1"/>
</dbReference>
<name>W0JSG7_9EURY</name>
<dbReference type="InterPro" id="IPR023214">
    <property type="entry name" value="HAD_sf"/>
</dbReference>
<dbReference type="SUPFAM" id="SSF56784">
    <property type="entry name" value="HAD-like"/>
    <property type="match status" value="1"/>
</dbReference>
<dbReference type="GO" id="GO:0006281">
    <property type="term" value="P:DNA repair"/>
    <property type="evidence" value="ECO:0007669"/>
    <property type="project" value="TreeGrafter"/>
</dbReference>
<dbReference type="Gene3D" id="1.10.150.240">
    <property type="entry name" value="Putative phosphatase, domain 2"/>
    <property type="match status" value="1"/>
</dbReference>
<dbReference type="RefSeq" id="WP_049953157.1">
    <property type="nucleotide sequence ID" value="NZ_CP007055.1"/>
</dbReference>
<dbReference type="OrthoDB" id="212720at2157"/>
<dbReference type="InterPro" id="IPR006439">
    <property type="entry name" value="HAD-SF_hydro_IA"/>
</dbReference>
<evidence type="ECO:0000313" key="2">
    <source>
        <dbReference type="EMBL" id="AHF99917.1"/>
    </source>
</evidence>
<dbReference type="PANTHER" id="PTHR43434:SF1">
    <property type="entry name" value="PHOSPHOGLYCOLATE PHOSPHATASE"/>
    <property type="match status" value="1"/>
</dbReference>
<dbReference type="SFLD" id="SFLDS00003">
    <property type="entry name" value="Haloacid_Dehalogenase"/>
    <property type="match status" value="1"/>
</dbReference>
<dbReference type="NCBIfam" id="TIGR01549">
    <property type="entry name" value="HAD-SF-IA-v1"/>
    <property type="match status" value="1"/>
</dbReference>
<dbReference type="GO" id="GO:0008967">
    <property type="term" value="F:phosphoglycolate phosphatase activity"/>
    <property type="evidence" value="ECO:0007669"/>
    <property type="project" value="TreeGrafter"/>
</dbReference>
<dbReference type="InterPro" id="IPR050155">
    <property type="entry name" value="HAD-like_hydrolase_sf"/>
</dbReference>
<evidence type="ECO:0000313" key="3">
    <source>
        <dbReference type="Proteomes" id="UP000019024"/>
    </source>
</evidence>
<dbReference type="Pfam" id="PF13419">
    <property type="entry name" value="HAD_2"/>
    <property type="match status" value="1"/>
</dbReference>
<dbReference type="InterPro" id="IPR041492">
    <property type="entry name" value="HAD_2"/>
</dbReference>
<reference evidence="2 3" key="1">
    <citation type="submission" date="2014-01" db="EMBL/GenBank/DDBJ databases">
        <authorList>
            <consortium name="DOE Joint Genome Institute"/>
            <person name="Anderson I."/>
            <person name="Huntemann M."/>
            <person name="Han J."/>
            <person name="Chen A."/>
            <person name="Kyrpides N."/>
            <person name="Mavromatis K."/>
            <person name="Markowitz V."/>
            <person name="Palaniappan K."/>
            <person name="Ivanova N."/>
            <person name="Schaumberg A."/>
            <person name="Pati A."/>
            <person name="Liolios K."/>
            <person name="Nordberg H.P."/>
            <person name="Cantor M.N."/>
            <person name="Hua S.X."/>
            <person name="Woyke T."/>
        </authorList>
    </citation>
    <scope>NUCLEOTIDE SEQUENCE [LARGE SCALE GENOMIC DNA]</scope>
    <source>
        <strain evidence="2 3">XH-48</strain>
    </source>
</reference>
<dbReference type="InterPro" id="IPR023198">
    <property type="entry name" value="PGP-like_dom2"/>
</dbReference>
<dbReference type="SFLD" id="SFLDG01129">
    <property type="entry name" value="C1.5:_HAD__Beta-PGM__Phosphata"/>
    <property type="match status" value="1"/>
</dbReference>
<organism evidence="2 3">
    <name type="scientific">Halostagnicola larsenii XH-48</name>
    <dbReference type="NCBI Taxonomy" id="797299"/>
    <lineage>
        <taxon>Archaea</taxon>
        <taxon>Methanobacteriati</taxon>
        <taxon>Methanobacteriota</taxon>
        <taxon>Stenosarchaea group</taxon>
        <taxon>Halobacteria</taxon>
        <taxon>Halobacteriales</taxon>
        <taxon>Natrialbaceae</taxon>
        <taxon>Halostagnicola</taxon>
    </lineage>
</organism>
<comment type="similarity">
    <text evidence="1">Belongs to the HAD-like hydrolase superfamily.</text>
</comment>
<dbReference type="GeneID" id="25145745"/>
<dbReference type="HOGENOM" id="CLU_045011_24_0_2"/>
<accession>W0JSG7</accession>
<dbReference type="KEGG" id="hlr:HALLA_15085"/>
<protein>
    <submittedName>
        <fullName evidence="2">Phosphoglycolate phosphatase</fullName>
    </submittedName>
</protein>
<evidence type="ECO:0000256" key="1">
    <source>
        <dbReference type="ARBA" id="ARBA00007958"/>
    </source>
</evidence>
<dbReference type="STRING" id="797299.HALLA_15085"/>
<proteinExistence type="inferred from homology"/>
<sequence length="179" mass="19051">MTAYDAVIYDLDGTVVDLEVDWDAVRTDVLAVYDAGGVEPPSADLWDLLEGADAAGLAADVEAAIAAHEREGARRSDRLARADELLERSVPVAVCSLNCETACRLALEEHGLDASVSAVVGRDTVPATKPDPEPLLEAVRLLSGTPATTLFVGDSERDELAAKRAGIDFEYVDEQLADR</sequence>
<dbReference type="EMBL" id="CP007055">
    <property type="protein sequence ID" value="AHF99917.1"/>
    <property type="molecule type" value="Genomic_DNA"/>
</dbReference>
<keyword evidence="3" id="KW-1185">Reference proteome</keyword>
<dbReference type="Gene3D" id="3.40.50.1000">
    <property type="entry name" value="HAD superfamily/HAD-like"/>
    <property type="match status" value="1"/>
</dbReference>
<gene>
    <name evidence="2" type="ORF">HALLA_15085</name>
</gene>
<dbReference type="InterPro" id="IPR036412">
    <property type="entry name" value="HAD-like_sf"/>
</dbReference>
<dbReference type="eggNOG" id="arCOG02296">
    <property type="taxonomic scope" value="Archaea"/>
</dbReference>
<dbReference type="AlphaFoldDB" id="W0JSG7"/>